<sequence>MLLPILNSDSVHLRGDVIEYNKTSNFLGNKYFFKYYV</sequence>
<name>W5SY51_9SPIR</name>
<dbReference type="EMBL" id="CP005761">
    <property type="protein sequence ID" value="AHH11628.1"/>
    <property type="molecule type" value="Genomic_DNA"/>
</dbReference>
<evidence type="ECO:0000313" key="1">
    <source>
        <dbReference type="EMBL" id="AHH11628.1"/>
    </source>
</evidence>
<dbReference type="AlphaFoldDB" id="W5SY51"/>
<organism evidence="1">
    <name type="scientific">Borrelia coriaceae ATCC 43381</name>
    <dbReference type="NCBI Taxonomy" id="1408429"/>
    <lineage>
        <taxon>Bacteria</taxon>
        <taxon>Pseudomonadati</taxon>
        <taxon>Spirochaetota</taxon>
        <taxon>Spirochaetia</taxon>
        <taxon>Spirochaetales</taxon>
        <taxon>Borreliaceae</taxon>
        <taxon>Borrelia</taxon>
    </lineage>
</organism>
<gene>
    <name evidence="1" type="ORF">BCO_0011306</name>
</gene>
<dbReference type="HOGENOM" id="CLU_3340862_0_0_12"/>
<reference evidence="1" key="1">
    <citation type="submission" date="2013-04" db="EMBL/GenBank/DDBJ databases">
        <title>Comparative Genomics of Relapsing Fever Spirochetes.</title>
        <authorList>
            <person name="Schwan T.G."/>
            <person name="Raffel S.J."/>
            <person name="Porcella S.F."/>
            <person name="Martens C.A."/>
            <person name="Bruno D.P."/>
            <person name="Ricklefs S.M."/>
            <person name="Barbian K.B."/>
        </authorList>
    </citation>
    <scope>NUCLEOTIDE SEQUENCE</scope>
    <source>
        <strain evidence="1">Co53</strain>
        <plasmid evidence="1">unnamed</plasmid>
    </source>
</reference>
<geneLocation type="plasmid" evidence="1">
    <name>unnamed</name>
</geneLocation>
<keyword evidence="1" id="KW-0614">Plasmid</keyword>
<accession>W5SY51</accession>
<protein>
    <submittedName>
        <fullName evidence="1">Uncharacterized protein</fullName>
    </submittedName>
</protein>
<proteinExistence type="predicted"/>